<reference evidence="1 2" key="1">
    <citation type="submission" date="2019-01" db="EMBL/GenBank/DDBJ databases">
        <title>Draft genome sequence of Psathyrella aberdarensis IHI B618.</title>
        <authorList>
            <person name="Buettner E."/>
            <person name="Kellner H."/>
        </authorList>
    </citation>
    <scope>NUCLEOTIDE SEQUENCE [LARGE SCALE GENOMIC DNA]</scope>
    <source>
        <strain evidence="1 2">IHI B618</strain>
    </source>
</reference>
<accession>A0A4Q2DHP1</accession>
<organism evidence="1 2">
    <name type="scientific">Candolleomyces aberdarensis</name>
    <dbReference type="NCBI Taxonomy" id="2316362"/>
    <lineage>
        <taxon>Eukaryota</taxon>
        <taxon>Fungi</taxon>
        <taxon>Dikarya</taxon>
        <taxon>Basidiomycota</taxon>
        <taxon>Agaricomycotina</taxon>
        <taxon>Agaricomycetes</taxon>
        <taxon>Agaricomycetidae</taxon>
        <taxon>Agaricales</taxon>
        <taxon>Agaricineae</taxon>
        <taxon>Psathyrellaceae</taxon>
        <taxon>Candolleomyces</taxon>
    </lineage>
</organism>
<evidence type="ECO:0000313" key="2">
    <source>
        <dbReference type="Proteomes" id="UP000290288"/>
    </source>
</evidence>
<dbReference type="AlphaFoldDB" id="A0A4Q2DHP1"/>
<dbReference type="EMBL" id="SDEE01000259">
    <property type="protein sequence ID" value="RXW18546.1"/>
    <property type="molecule type" value="Genomic_DNA"/>
</dbReference>
<proteinExistence type="predicted"/>
<keyword evidence="2" id="KW-1185">Reference proteome</keyword>
<sequence>MAIEYPDFFFHLVRPSDVKEKLKAAVNDPKTLEAVGVEDPQMLVEHVRDNTDDNEIWMGACKLFPLPGQHELFGFHFKPPPEHAAYLVTSAGVFDISRAAMALDDDKGAATWVRTYRTMVHDWCTAHRAGRLSAETSL</sequence>
<dbReference type="OrthoDB" id="10349454at2759"/>
<name>A0A4Q2DHP1_9AGAR</name>
<protein>
    <submittedName>
        <fullName evidence="1">Uncharacterized protein</fullName>
    </submittedName>
</protein>
<dbReference type="Proteomes" id="UP000290288">
    <property type="component" value="Unassembled WGS sequence"/>
</dbReference>
<evidence type="ECO:0000313" key="1">
    <source>
        <dbReference type="EMBL" id="RXW18546.1"/>
    </source>
</evidence>
<comment type="caution">
    <text evidence="1">The sequence shown here is derived from an EMBL/GenBank/DDBJ whole genome shotgun (WGS) entry which is preliminary data.</text>
</comment>
<gene>
    <name evidence="1" type="ORF">EST38_g7309</name>
</gene>